<keyword evidence="2" id="KW-0732">Signal</keyword>
<feature type="domain" description="YCII-related" evidence="3">
    <location>
        <begin position="47"/>
        <end position="131"/>
    </location>
</feature>
<comment type="caution">
    <text evidence="4">The sequence shown here is derived from an EMBL/GenBank/DDBJ whole genome shotgun (WGS) entry which is preliminary data.</text>
</comment>
<protein>
    <recommendedName>
        <fullName evidence="3">YCII-related domain-containing protein</fullName>
    </recommendedName>
</protein>
<dbReference type="RefSeq" id="WP_171608834.1">
    <property type="nucleotide sequence ID" value="NZ_WHPF01000011.1"/>
</dbReference>
<gene>
    <name evidence="4" type="ORF">GD597_15570</name>
</gene>
<dbReference type="SUPFAM" id="SSF54909">
    <property type="entry name" value="Dimeric alpha+beta barrel"/>
    <property type="match status" value="1"/>
</dbReference>
<comment type="similarity">
    <text evidence="1">Belongs to the YciI family.</text>
</comment>
<dbReference type="Pfam" id="PF03795">
    <property type="entry name" value="YCII"/>
    <property type="match status" value="1"/>
</dbReference>
<feature type="signal peptide" evidence="2">
    <location>
        <begin position="1"/>
        <end position="19"/>
    </location>
</feature>
<keyword evidence="5" id="KW-1185">Reference proteome</keyword>
<evidence type="ECO:0000313" key="4">
    <source>
        <dbReference type="EMBL" id="NNV56891.1"/>
    </source>
</evidence>
<organism evidence="4 5">
    <name type="scientific">Limnovirga soli</name>
    <dbReference type="NCBI Taxonomy" id="2656915"/>
    <lineage>
        <taxon>Bacteria</taxon>
        <taxon>Pseudomonadati</taxon>
        <taxon>Bacteroidota</taxon>
        <taxon>Chitinophagia</taxon>
        <taxon>Chitinophagales</taxon>
        <taxon>Chitinophagaceae</taxon>
        <taxon>Limnovirga</taxon>
    </lineage>
</organism>
<evidence type="ECO:0000313" key="5">
    <source>
        <dbReference type="Proteomes" id="UP000598971"/>
    </source>
</evidence>
<evidence type="ECO:0000256" key="2">
    <source>
        <dbReference type="SAM" id="SignalP"/>
    </source>
</evidence>
<accession>A0A8J8FEZ4</accession>
<name>A0A8J8FEZ4_9BACT</name>
<dbReference type="InterPro" id="IPR011008">
    <property type="entry name" value="Dimeric_a/b-barrel"/>
</dbReference>
<sequence>MKYLLLLLLTIAYCGTGFCQSSNPNYDKVLADSLGGDDYGMKSYILVILKTGPNKIEDKKILDSLFKGHMENIVRLAASGKLIVAGPLGKNDKTYRGIFILNLKTIDEAKAILDTDPTIKEKVLEAEIYNWYGSAALPTYLPNHNKIEKKQM</sequence>
<dbReference type="InterPro" id="IPR005545">
    <property type="entry name" value="YCII"/>
</dbReference>
<dbReference type="AlphaFoldDB" id="A0A8J8FEZ4"/>
<proteinExistence type="inferred from homology"/>
<feature type="chain" id="PRO_5035258949" description="YCII-related domain-containing protein" evidence="2">
    <location>
        <begin position="20"/>
        <end position="152"/>
    </location>
</feature>
<reference evidence="4" key="1">
    <citation type="submission" date="2019-10" db="EMBL/GenBank/DDBJ databases">
        <title>Draft genome sequence of Panacibacter sp. KCS-6.</title>
        <authorList>
            <person name="Yim K.J."/>
        </authorList>
    </citation>
    <scope>NUCLEOTIDE SEQUENCE</scope>
    <source>
        <strain evidence="4">KCS-6</strain>
    </source>
</reference>
<evidence type="ECO:0000256" key="1">
    <source>
        <dbReference type="ARBA" id="ARBA00007689"/>
    </source>
</evidence>
<dbReference type="Proteomes" id="UP000598971">
    <property type="component" value="Unassembled WGS sequence"/>
</dbReference>
<dbReference type="Gene3D" id="3.30.70.1060">
    <property type="entry name" value="Dimeric alpha+beta barrel"/>
    <property type="match status" value="1"/>
</dbReference>
<dbReference type="EMBL" id="WHPF01000011">
    <property type="protein sequence ID" value="NNV56891.1"/>
    <property type="molecule type" value="Genomic_DNA"/>
</dbReference>
<evidence type="ECO:0000259" key="3">
    <source>
        <dbReference type="Pfam" id="PF03795"/>
    </source>
</evidence>